<keyword evidence="2" id="KW-1185">Reference proteome</keyword>
<dbReference type="Proteomes" id="UP001166304">
    <property type="component" value="Unassembled WGS sequence"/>
</dbReference>
<evidence type="ECO:0000313" key="1">
    <source>
        <dbReference type="EMBL" id="MBV0902852.1"/>
    </source>
</evidence>
<dbReference type="Pfam" id="PF20181">
    <property type="entry name" value="DUF6544"/>
    <property type="match status" value="1"/>
</dbReference>
<name>A0AA41G1V1_9EURY</name>
<accession>A0AA41G1V1</accession>
<dbReference type="InterPro" id="IPR046674">
    <property type="entry name" value="DUF6544"/>
</dbReference>
<evidence type="ECO:0000313" key="2">
    <source>
        <dbReference type="Proteomes" id="UP001166304"/>
    </source>
</evidence>
<sequence length="283" mass="30797">MQRSRLRTALLGGAAALLTAGVLGTAIRKRRTARHVRGLRRSAATGRDRTFATDDLAGLPEPVREYFATVLRDGQPHVDAVRLEQAGTLRAGDASSPWKPFTATQYVTVDPPGFLWDAAVDIAPLVSLRVRDSYREGDGSASVSLGGVVPIDGADPSPELNEGELLRYLAEAVWYPTALLPSEGVEWDAVDGSTANATVEYGGASATLTFAFDDGEVTEVHATDRPRRVDGGYEPTPWTGRWTDYETRDGMRVPTRGEVVWHLPDGDLTAWRGRLMDSSYDPW</sequence>
<protein>
    <submittedName>
        <fullName evidence="1">Uncharacterized protein</fullName>
    </submittedName>
</protein>
<dbReference type="RefSeq" id="WP_174242987.1">
    <property type="nucleotide sequence ID" value="NZ_JAHQXE010000004.1"/>
</dbReference>
<comment type="caution">
    <text evidence="1">The sequence shown here is derived from an EMBL/GenBank/DDBJ whole genome shotgun (WGS) entry which is preliminary data.</text>
</comment>
<dbReference type="AlphaFoldDB" id="A0AA41G1V1"/>
<dbReference type="EMBL" id="JAHQXE010000004">
    <property type="protein sequence ID" value="MBV0902852.1"/>
    <property type="molecule type" value="Genomic_DNA"/>
</dbReference>
<organism evidence="1 2">
    <name type="scientific">Haloarcula salina</name>
    <dbReference type="NCBI Taxonomy" id="1429914"/>
    <lineage>
        <taxon>Archaea</taxon>
        <taxon>Methanobacteriati</taxon>
        <taxon>Methanobacteriota</taxon>
        <taxon>Stenosarchaea group</taxon>
        <taxon>Halobacteria</taxon>
        <taxon>Halobacteriales</taxon>
        <taxon>Haloarculaceae</taxon>
        <taxon>Haloarcula</taxon>
    </lineage>
</organism>
<proteinExistence type="predicted"/>
<reference evidence="1" key="1">
    <citation type="submission" date="2021-06" db="EMBL/GenBank/DDBJ databases">
        <title>New haloarchaea isolates fom saline soil.</title>
        <authorList>
            <person name="Duran-Viseras A."/>
            <person name="Sanchez-Porro C.S."/>
            <person name="Ventosa A."/>
        </authorList>
    </citation>
    <scope>NUCLEOTIDE SEQUENCE</scope>
    <source>
        <strain evidence="1">JCM 18369</strain>
    </source>
</reference>
<gene>
    <name evidence="1" type="ORF">KTS37_13745</name>
</gene>